<dbReference type="SUPFAM" id="SSF53335">
    <property type="entry name" value="S-adenosyl-L-methionine-dependent methyltransferases"/>
    <property type="match status" value="1"/>
</dbReference>
<dbReference type="NCBIfam" id="TIGR00536">
    <property type="entry name" value="hemK_fam"/>
    <property type="match status" value="1"/>
</dbReference>
<gene>
    <name evidence="5 8" type="primary">prmC</name>
    <name evidence="8" type="ORF">ERCICURV3402_400</name>
</gene>
<dbReference type="GeneID" id="66304678"/>
<evidence type="ECO:0000259" key="7">
    <source>
        <dbReference type="Pfam" id="PF17827"/>
    </source>
</evidence>
<dbReference type="PANTHER" id="PTHR18895">
    <property type="entry name" value="HEMK METHYLTRANSFERASE"/>
    <property type="match status" value="1"/>
</dbReference>
<organism evidence="8 9">
    <name type="scientific">Candidatus Erwinia haradaeae</name>
    <dbReference type="NCBI Taxonomy" id="1922217"/>
    <lineage>
        <taxon>Bacteria</taxon>
        <taxon>Pseudomonadati</taxon>
        <taxon>Pseudomonadota</taxon>
        <taxon>Gammaproteobacteria</taxon>
        <taxon>Enterobacterales</taxon>
        <taxon>Erwiniaceae</taxon>
        <taxon>Erwinia</taxon>
    </lineage>
</organism>
<reference evidence="8 9" key="1">
    <citation type="submission" date="2019-02" db="EMBL/GenBank/DDBJ databases">
        <authorList>
            <person name="Manzano-Marin A."/>
            <person name="Manzano-Marin A."/>
        </authorList>
    </citation>
    <scope>NUCLEOTIDE SEQUENCE [LARGE SCALE GENOMIC DNA]</scope>
    <source>
        <strain evidence="8 9">ErCicurvipes</strain>
    </source>
</reference>
<dbReference type="InterPro" id="IPR002052">
    <property type="entry name" value="DNA_methylase_N6_adenine_CS"/>
</dbReference>
<evidence type="ECO:0000313" key="8">
    <source>
        <dbReference type="EMBL" id="VFP82063.1"/>
    </source>
</evidence>
<feature type="domain" description="Methyltransferase" evidence="6">
    <location>
        <begin position="109"/>
        <end position="252"/>
    </location>
</feature>
<dbReference type="AlphaFoldDB" id="A0A451D8G5"/>
<dbReference type="InterPro" id="IPR019874">
    <property type="entry name" value="RF_methyltr_PrmC"/>
</dbReference>
<evidence type="ECO:0000256" key="2">
    <source>
        <dbReference type="ARBA" id="ARBA00022679"/>
    </source>
</evidence>
<dbReference type="InterPro" id="IPR004556">
    <property type="entry name" value="HemK-like"/>
</dbReference>
<feature type="binding site" evidence="5">
    <location>
        <begin position="118"/>
        <end position="122"/>
    </location>
    <ligand>
        <name>S-adenosyl-L-methionine</name>
        <dbReference type="ChEBI" id="CHEBI:59789"/>
    </ligand>
</feature>
<keyword evidence="2 5" id="KW-0808">Transferase</keyword>
<dbReference type="EMBL" id="LR217713">
    <property type="protein sequence ID" value="VFP82063.1"/>
    <property type="molecule type" value="Genomic_DNA"/>
</dbReference>
<dbReference type="GO" id="GO:0003676">
    <property type="term" value="F:nucleic acid binding"/>
    <property type="evidence" value="ECO:0007669"/>
    <property type="project" value="InterPro"/>
</dbReference>
<dbReference type="GO" id="GO:0032259">
    <property type="term" value="P:methylation"/>
    <property type="evidence" value="ECO:0007669"/>
    <property type="project" value="UniProtKB-KW"/>
</dbReference>
<dbReference type="InterPro" id="IPR040758">
    <property type="entry name" value="PrmC_N"/>
</dbReference>
<feature type="binding site" evidence="5">
    <location>
        <position position="141"/>
    </location>
    <ligand>
        <name>S-adenosyl-L-methionine</name>
        <dbReference type="ChEBI" id="CHEBI:59789"/>
    </ligand>
</feature>
<dbReference type="EC" id="2.1.1.297" evidence="5"/>
<comment type="function">
    <text evidence="5">Methylates the class 1 translation termination release factors RF1/PrfA and RF2/PrfB on the glutamine residue of the universally conserved GGQ motif.</text>
</comment>
<dbReference type="InterPro" id="IPR029063">
    <property type="entry name" value="SAM-dependent_MTases_sf"/>
</dbReference>
<dbReference type="RefSeq" id="WP_157992675.1">
    <property type="nucleotide sequence ID" value="NZ_LR217713.1"/>
</dbReference>
<evidence type="ECO:0000256" key="4">
    <source>
        <dbReference type="ARBA" id="ARBA00048391"/>
    </source>
</evidence>
<dbReference type="Pfam" id="PF17827">
    <property type="entry name" value="PrmC_N"/>
    <property type="match status" value="1"/>
</dbReference>
<feature type="binding site" evidence="5">
    <location>
        <begin position="184"/>
        <end position="187"/>
    </location>
    <ligand>
        <name>substrate</name>
    </ligand>
</feature>
<dbReference type="InterPro" id="IPR050320">
    <property type="entry name" value="N5-glutamine_MTase"/>
</dbReference>
<dbReference type="PANTHER" id="PTHR18895:SF74">
    <property type="entry name" value="MTRF1L RELEASE FACTOR GLUTAMINE METHYLTRANSFERASE"/>
    <property type="match status" value="1"/>
</dbReference>
<evidence type="ECO:0000256" key="5">
    <source>
        <dbReference type="HAMAP-Rule" id="MF_02126"/>
    </source>
</evidence>
<evidence type="ECO:0000256" key="3">
    <source>
        <dbReference type="ARBA" id="ARBA00022691"/>
    </source>
</evidence>
<feature type="binding site" evidence="5">
    <location>
        <position position="169"/>
    </location>
    <ligand>
        <name>S-adenosyl-L-methionine</name>
        <dbReference type="ChEBI" id="CHEBI:59789"/>
    </ligand>
</feature>
<dbReference type="CDD" id="cd02440">
    <property type="entry name" value="AdoMet_MTases"/>
    <property type="match status" value="1"/>
</dbReference>
<proteinExistence type="inferred from homology"/>
<comment type="similarity">
    <text evidence="5">Belongs to the protein N5-glutamine methyltransferase family. PrmC subfamily.</text>
</comment>
<feature type="binding site" evidence="5">
    <location>
        <position position="184"/>
    </location>
    <ligand>
        <name>S-adenosyl-L-methionine</name>
        <dbReference type="ChEBI" id="CHEBI:59789"/>
    </ligand>
</feature>
<comment type="catalytic activity">
    <reaction evidence="4 5">
        <text>L-glutaminyl-[peptide chain release factor] + S-adenosyl-L-methionine = N(5)-methyl-L-glutaminyl-[peptide chain release factor] + S-adenosyl-L-homocysteine + H(+)</text>
        <dbReference type="Rhea" id="RHEA:42896"/>
        <dbReference type="Rhea" id="RHEA-COMP:10271"/>
        <dbReference type="Rhea" id="RHEA-COMP:10272"/>
        <dbReference type="ChEBI" id="CHEBI:15378"/>
        <dbReference type="ChEBI" id="CHEBI:30011"/>
        <dbReference type="ChEBI" id="CHEBI:57856"/>
        <dbReference type="ChEBI" id="CHEBI:59789"/>
        <dbReference type="ChEBI" id="CHEBI:61891"/>
        <dbReference type="EC" id="2.1.1.297"/>
    </reaction>
</comment>
<keyword evidence="1 5" id="KW-0489">Methyltransferase</keyword>
<dbReference type="InterPro" id="IPR025714">
    <property type="entry name" value="Methyltranfer_dom"/>
</dbReference>
<evidence type="ECO:0000313" key="9">
    <source>
        <dbReference type="Proteomes" id="UP000294441"/>
    </source>
</evidence>
<dbReference type="Gene3D" id="3.40.50.150">
    <property type="entry name" value="Vaccinia Virus protein VP39"/>
    <property type="match status" value="1"/>
</dbReference>
<dbReference type="PROSITE" id="PS00092">
    <property type="entry name" value="N6_MTASE"/>
    <property type="match status" value="1"/>
</dbReference>
<protein>
    <recommendedName>
        <fullName evidence="5">Release factor glutamine methyltransferase</fullName>
        <shortName evidence="5">RF MTase</shortName>
        <ecNumber evidence="5">2.1.1.297</ecNumber>
    </recommendedName>
    <alternativeName>
        <fullName evidence="5">N5-glutamine methyltransferase PrmC</fullName>
    </alternativeName>
    <alternativeName>
        <fullName evidence="5">Protein-(glutamine-N5) MTase PrmC</fullName>
    </alternativeName>
    <alternativeName>
        <fullName evidence="5">Protein-glutamine N-methyltransferase PrmC</fullName>
    </alternativeName>
</protein>
<dbReference type="NCBIfam" id="TIGR03534">
    <property type="entry name" value="RF_mod_PrmC"/>
    <property type="match status" value="1"/>
</dbReference>
<evidence type="ECO:0000256" key="1">
    <source>
        <dbReference type="ARBA" id="ARBA00022603"/>
    </source>
</evidence>
<dbReference type="Gene3D" id="1.10.8.10">
    <property type="entry name" value="DNA helicase RuvA subunit, C-terminal domain"/>
    <property type="match status" value="1"/>
</dbReference>
<feature type="domain" description="Release factor glutamine methyltransferase N-terminal" evidence="7">
    <location>
        <begin position="6"/>
        <end position="73"/>
    </location>
</feature>
<keyword evidence="3 5" id="KW-0949">S-adenosyl-L-methionine</keyword>
<evidence type="ECO:0000259" key="6">
    <source>
        <dbReference type="Pfam" id="PF13847"/>
    </source>
</evidence>
<accession>A0A451D8G5</accession>
<dbReference type="FunFam" id="3.40.50.150:FF:000053">
    <property type="entry name" value="Release factor glutamine methyltransferase"/>
    <property type="match status" value="1"/>
</dbReference>
<name>A0A451D8G5_9GAMM</name>
<dbReference type="Pfam" id="PF13847">
    <property type="entry name" value="Methyltransf_31"/>
    <property type="match status" value="1"/>
</dbReference>
<dbReference type="OrthoDB" id="9800643at2"/>
<sequence length="277" mass="30740">MQIRHWIETAIAQLANSTSPKLDAEILLSIVIEKPRSWIIAFDDNFLSPSILAQLEKLLQQRAIGTPISYLTGEREFWSMSFDVTPDVLIPRADSEILVEEVLTRIPSDKTCSILDLGTGCGAIAIAIASERKNCQVLGIDNVLSVIKIARCNAIKLGCTNVFFIPSNWFSTIGKRQFSIIASNPPYIDESDVHLLEGDLRFEPKNALISSDNGLADLKLISKQAKNYLTHGGWLLLEHGCKQAKYVRIILEDNGFCQIKTSQDYGGNDRVTFGLLC</sequence>
<dbReference type="Proteomes" id="UP000294441">
    <property type="component" value="Chromosome 1"/>
</dbReference>
<dbReference type="HAMAP" id="MF_02126">
    <property type="entry name" value="RF_methyltr_PrmC"/>
    <property type="match status" value="1"/>
</dbReference>
<dbReference type="GO" id="GO:0102559">
    <property type="term" value="F:peptide chain release factor N(5)-glutamine methyltransferase activity"/>
    <property type="evidence" value="ECO:0007669"/>
    <property type="project" value="UniProtKB-EC"/>
</dbReference>